<evidence type="ECO:0000256" key="1">
    <source>
        <dbReference type="SAM" id="MobiDB-lite"/>
    </source>
</evidence>
<dbReference type="RefSeq" id="WP_062968326.1">
    <property type="nucleotide sequence ID" value="NZ_JAAXOS010000006.1"/>
</dbReference>
<keyword evidence="4" id="KW-1185">Reference proteome</keyword>
<reference evidence="3 4" key="1">
    <citation type="submission" date="2020-04" db="EMBL/GenBank/DDBJ databases">
        <title>MicrobeNet Type strains.</title>
        <authorList>
            <person name="Nicholson A.C."/>
        </authorList>
    </citation>
    <scope>NUCLEOTIDE SEQUENCE [LARGE SCALE GENOMIC DNA]</scope>
    <source>
        <strain evidence="3 4">DSM 44956</strain>
    </source>
</reference>
<protein>
    <recommendedName>
        <fullName evidence="5">Secreted protein</fullName>
    </recommendedName>
</protein>
<proteinExistence type="predicted"/>
<dbReference type="EMBL" id="JAAXOS010000006">
    <property type="protein sequence ID" value="NKY27350.1"/>
    <property type="molecule type" value="Genomic_DNA"/>
</dbReference>
<feature type="transmembrane region" description="Helical" evidence="2">
    <location>
        <begin position="228"/>
        <end position="245"/>
    </location>
</feature>
<accession>A0A7X6L408</accession>
<dbReference type="Proteomes" id="UP000540698">
    <property type="component" value="Unassembled WGS sequence"/>
</dbReference>
<keyword evidence="2" id="KW-0812">Transmembrane</keyword>
<evidence type="ECO:0008006" key="5">
    <source>
        <dbReference type="Google" id="ProtNLM"/>
    </source>
</evidence>
<comment type="caution">
    <text evidence="3">The sequence shown here is derived from an EMBL/GenBank/DDBJ whole genome shotgun (WGS) entry which is preliminary data.</text>
</comment>
<keyword evidence="2" id="KW-0472">Membrane</keyword>
<evidence type="ECO:0000313" key="4">
    <source>
        <dbReference type="Proteomes" id="UP000540698"/>
    </source>
</evidence>
<organism evidence="3 4">
    <name type="scientific">Nocardia gamkensis</name>
    <dbReference type="NCBI Taxonomy" id="352869"/>
    <lineage>
        <taxon>Bacteria</taxon>
        <taxon>Bacillati</taxon>
        <taxon>Actinomycetota</taxon>
        <taxon>Actinomycetes</taxon>
        <taxon>Mycobacteriales</taxon>
        <taxon>Nocardiaceae</taxon>
        <taxon>Nocardia</taxon>
    </lineage>
</organism>
<feature type="transmembrane region" description="Helical" evidence="2">
    <location>
        <begin position="53"/>
        <end position="75"/>
    </location>
</feature>
<evidence type="ECO:0000256" key="2">
    <source>
        <dbReference type="SAM" id="Phobius"/>
    </source>
</evidence>
<evidence type="ECO:0000313" key="3">
    <source>
        <dbReference type="EMBL" id="NKY27350.1"/>
    </source>
</evidence>
<dbReference type="AlphaFoldDB" id="A0A7X6L408"/>
<feature type="transmembrane region" description="Helical" evidence="2">
    <location>
        <begin position="431"/>
        <end position="452"/>
    </location>
</feature>
<feature type="transmembrane region" description="Helical" evidence="2">
    <location>
        <begin position="257"/>
        <end position="277"/>
    </location>
</feature>
<gene>
    <name evidence="3" type="ORF">HGB38_14100</name>
</gene>
<feature type="region of interest" description="Disordered" evidence="1">
    <location>
        <begin position="1"/>
        <end position="25"/>
    </location>
</feature>
<keyword evidence="2" id="KW-1133">Transmembrane helix</keyword>
<sequence length="459" mass="48418">MASSEPTTAELRPSSVPEAAGRDDPGGLSVAVVRERLDLANLRSFANSSPGRLIALGLLLIGLCLAAGSMTAATVGDRQQSLDVLLYDTEPDADSAHRLYTSLSIADAAASTAFIAGGLEPQAVRDRYTQALGEAAAELVTQSDRAGPGAAIDPDARLRTGIVTGLPVYSGLVETARTNNRSGYPVGAAYLSEASNQMQTTLLPMAEELHNHRSAAVTDAQRNHVRPPWTAIGLLILALGVLVWVQRDLARRWQRVFNPGLLLASAAMLILLAWTVIAGSVSAASMISARDDGAVPSSRLTESRILAQQARAAETLKLVRRDATGDYDRTYDADIERLADLIGNYPGSAPAAGEVRNAVPALARWRVAHQRMNDALAKGDFNSAAVVATGPGSADATVQVEALDRSLEQGIAATRNTLRDEISQAARVLDFLGAGAMVLGVLAAGYVGLGIWPRLREYR</sequence>
<name>A0A7X6L408_9NOCA</name>